<keyword evidence="3" id="KW-1185">Reference proteome</keyword>
<accession>E3J0N5</accession>
<dbReference type="InterPro" id="IPR011990">
    <property type="entry name" value="TPR-like_helical_dom_sf"/>
</dbReference>
<dbReference type="AlphaFoldDB" id="E3J0N5"/>
<dbReference type="KEGG" id="fri:FraEuI1c_4814"/>
<proteinExistence type="predicted"/>
<dbReference type="HOGENOM" id="CLU_701616_0_0_11"/>
<evidence type="ECO:0000313" key="3">
    <source>
        <dbReference type="Proteomes" id="UP000002484"/>
    </source>
</evidence>
<dbReference type="SMART" id="SM00028">
    <property type="entry name" value="TPR"/>
    <property type="match status" value="3"/>
</dbReference>
<feature type="repeat" description="TPR" evidence="1">
    <location>
        <begin position="160"/>
        <end position="193"/>
    </location>
</feature>
<dbReference type="Proteomes" id="UP000002484">
    <property type="component" value="Chromosome"/>
</dbReference>
<dbReference type="PROSITE" id="PS50005">
    <property type="entry name" value="TPR"/>
    <property type="match status" value="1"/>
</dbReference>
<evidence type="ECO:0000256" key="1">
    <source>
        <dbReference type="PROSITE-ProRule" id="PRU00339"/>
    </source>
</evidence>
<gene>
    <name evidence="2" type="ordered locus">FraEuI1c_4814</name>
</gene>
<dbReference type="RefSeq" id="WP_013425922.1">
    <property type="nucleotide sequence ID" value="NC_014666.1"/>
</dbReference>
<dbReference type="eggNOG" id="COG1196">
    <property type="taxonomic scope" value="Bacteria"/>
</dbReference>
<name>E3J0N5_PSEI1</name>
<dbReference type="PANTHER" id="PTHR19959:SF119">
    <property type="entry name" value="FUNGAL LIPASE-LIKE DOMAIN-CONTAINING PROTEIN"/>
    <property type="match status" value="1"/>
</dbReference>
<dbReference type="SUPFAM" id="SSF48452">
    <property type="entry name" value="TPR-like"/>
    <property type="match status" value="1"/>
</dbReference>
<keyword evidence="1" id="KW-0802">TPR repeat</keyword>
<dbReference type="OrthoDB" id="3205533at2"/>
<dbReference type="STRING" id="298654.FraEuI1c_4814"/>
<dbReference type="PANTHER" id="PTHR19959">
    <property type="entry name" value="KINESIN LIGHT CHAIN"/>
    <property type="match status" value="1"/>
</dbReference>
<evidence type="ECO:0000313" key="2">
    <source>
        <dbReference type="EMBL" id="ADP82804.1"/>
    </source>
</evidence>
<dbReference type="InParanoid" id="E3J0N5"/>
<dbReference type="InterPro" id="IPR019734">
    <property type="entry name" value="TPR_rpt"/>
</dbReference>
<dbReference type="EMBL" id="CP002299">
    <property type="protein sequence ID" value="ADP82804.1"/>
    <property type="molecule type" value="Genomic_DNA"/>
</dbReference>
<protein>
    <submittedName>
        <fullName evidence="2">Tetratricopeptide repeat protein</fullName>
    </submittedName>
</protein>
<reference evidence="2 3" key="1">
    <citation type="submission" date="2010-10" db="EMBL/GenBank/DDBJ databases">
        <title>Complete sequence of Frankia sp. EuI1c.</title>
        <authorList>
            <consortium name="US DOE Joint Genome Institute"/>
            <person name="Lucas S."/>
            <person name="Copeland A."/>
            <person name="Lapidus A."/>
            <person name="Cheng J.-F."/>
            <person name="Bruce D."/>
            <person name="Goodwin L."/>
            <person name="Pitluck S."/>
            <person name="Chertkov O."/>
            <person name="Detter J.C."/>
            <person name="Han C."/>
            <person name="Tapia R."/>
            <person name="Land M."/>
            <person name="Hauser L."/>
            <person name="Jeffries C."/>
            <person name="Kyrpides N."/>
            <person name="Ivanova N."/>
            <person name="Mikhailova N."/>
            <person name="Beauchemin N."/>
            <person name="Sen A."/>
            <person name="Sur S.A."/>
            <person name="Gtari M."/>
            <person name="Wall L."/>
            <person name="Tisa L."/>
            <person name="Woyke T."/>
        </authorList>
    </citation>
    <scope>NUCLEOTIDE SEQUENCE [LARGE SCALE GENOMIC DNA]</scope>
    <source>
        <strain evidence="3">DSM 45817 / CECT 9037 / EuI1c</strain>
    </source>
</reference>
<sequence length="393" mass="41892">MDDHAGQVAATGQQLTPQNLERLAKLARERGEPDTLLAALEALVSLSRERVASATSGVADLGHLAAALIEYGDALLDHDQAPLAQENYEEALRINRHLATADRTPESERRLGVSLERAGAARAALGDLVGALDIQTECLALAHRLLADGASAPTARQRLANTLEKIGDLRQQQGDTKAALDAYSEALEVRRGLLTVYGEVAPLLRDISRGLLDVGDMLRLRGDSPGALVRYNEGVATARRALNAASAGGTDIDPTVPRALFHSLSLVGNMRYDQGDVAGALESYDESLKLVRWLRTEYGEHPTVLRDLSVGLDKVAGAKEALGDLPVAADGFEEALDVERRRRQIVGDRPEILRDLVWALEQVARVRAIGGDAAGAAAAGREALALREANVSG</sequence>
<dbReference type="Gene3D" id="1.25.40.10">
    <property type="entry name" value="Tetratricopeptide repeat domain"/>
    <property type="match status" value="2"/>
</dbReference>
<organism evidence="2 3">
    <name type="scientific">Pseudofrankia inefficax (strain DSM 45817 / CECT 9037 / DDB 130130 / EuI1c)</name>
    <name type="common">Frankia inefficax</name>
    <dbReference type="NCBI Taxonomy" id="298654"/>
    <lineage>
        <taxon>Bacteria</taxon>
        <taxon>Bacillati</taxon>
        <taxon>Actinomycetota</taxon>
        <taxon>Actinomycetes</taxon>
        <taxon>Frankiales</taxon>
        <taxon>Frankiaceae</taxon>
        <taxon>Pseudofrankia</taxon>
    </lineage>
</organism>